<evidence type="ECO:0000256" key="4">
    <source>
        <dbReference type="ARBA" id="ARBA00023002"/>
    </source>
</evidence>
<reference evidence="7" key="1">
    <citation type="submission" date="2023-10" db="EMBL/GenBank/DDBJ databases">
        <authorList>
            <person name="Chen Y."/>
            <person name="Shah S."/>
            <person name="Dougan E. K."/>
            <person name="Thang M."/>
            <person name="Chan C."/>
        </authorList>
    </citation>
    <scope>NUCLEOTIDE SEQUENCE [LARGE SCALE GENOMIC DNA]</scope>
</reference>
<evidence type="ECO:0000313" key="8">
    <source>
        <dbReference type="Proteomes" id="UP001189429"/>
    </source>
</evidence>
<evidence type="ECO:0000256" key="6">
    <source>
        <dbReference type="SAM" id="MobiDB-lite"/>
    </source>
</evidence>
<keyword evidence="8" id="KW-1185">Reference proteome</keyword>
<feature type="region of interest" description="Disordered" evidence="6">
    <location>
        <begin position="369"/>
        <end position="394"/>
    </location>
</feature>
<gene>
    <name evidence="7" type="ORF">PCOR1329_LOCUS83365</name>
</gene>
<keyword evidence="5" id="KW-0408">Iron</keyword>
<feature type="compositionally biased region" description="Basic residues" evidence="6">
    <location>
        <begin position="381"/>
        <end position="394"/>
    </location>
</feature>
<evidence type="ECO:0000256" key="5">
    <source>
        <dbReference type="ARBA" id="ARBA00023004"/>
    </source>
</evidence>
<protein>
    <recommendedName>
        <fullName evidence="9">Amine oxidase</fullName>
    </recommendedName>
</protein>
<dbReference type="EMBL" id="CAUYUJ010022071">
    <property type="protein sequence ID" value="CAK0908766.1"/>
    <property type="molecule type" value="Genomic_DNA"/>
</dbReference>
<dbReference type="Proteomes" id="UP001189429">
    <property type="component" value="Unassembled WGS sequence"/>
</dbReference>
<dbReference type="Pfam" id="PF03055">
    <property type="entry name" value="RPE65"/>
    <property type="match status" value="1"/>
</dbReference>
<dbReference type="PANTHER" id="PTHR10543:SF89">
    <property type="entry name" value="CAROTENOID 9,10(9',10')-CLEAVAGE DIOXYGENASE 1"/>
    <property type="match status" value="1"/>
</dbReference>
<evidence type="ECO:0000313" key="7">
    <source>
        <dbReference type="EMBL" id="CAK0908766.1"/>
    </source>
</evidence>
<sequence>MVGTFFWVTPGRFSAYGKYVCHPLDGDGLALAITFDAEGRVFVRHRLVQTQGLLRDDTLEATCSNGVHGTPGQQDRLLATWPYGSPYNLDPGSLATLIGADDAGSTDLGGLLLPGKPLSTFGPRPKLDPKGTITSYGVKPDLLGTRVNIYEARESWRSRYPKTAPRSVGLPGYSWVTDSASTPRWAVLAVPPCKADAFAAAQGKHPAQVLSWDEGASGALVFATRAKEGAKEATVKLDGRAVESIANAFEAEGDSGRVTVDAAAADGWVLAPQAPEGASPERPFWEVLSPDSAPRAQLVRYEVDLQAETFTKKVLLDRHVVSPCVDPSRAGSASRYVFCGVAHGEGPGPTGGACRVDAATGAADVWVASPTESSAAPPRSSRSRARRRRARATC</sequence>
<comment type="similarity">
    <text evidence="2">Belongs to the carotenoid oxygenase family.</text>
</comment>
<dbReference type="InterPro" id="IPR004294">
    <property type="entry name" value="Carotenoid_Oase"/>
</dbReference>
<organism evidence="7 8">
    <name type="scientific">Prorocentrum cordatum</name>
    <dbReference type="NCBI Taxonomy" id="2364126"/>
    <lineage>
        <taxon>Eukaryota</taxon>
        <taxon>Sar</taxon>
        <taxon>Alveolata</taxon>
        <taxon>Dinophyceae</taxon>
        <taxon>Prorocentrales</taxon>
        <taxon>Prorocentraceae</taxon>
        <taxon>Prorocentrum</taxon>
    </lineage>
</organism>
<proteinExistence type="inferred from homology"/>
<keyword evidence="4" id="KW-0560">Oxidoreductase</keyword>
<evidence type="ECO:0000256" key="2">
    <source>
        <dbReference type="ARBA" id="ARBA00006787"/>
    </source>
</evidence>
<evidence type="ECO:0000256" key="3">
    <source>
        <dbReference type="ARBA" id="ARBA00022723"/>
    </source>
</evidence>
<evidence type="ECO:0008006" key="9">
    <source>
        <dbReference type="Google" id="ProtNLM"/>
    </source>
</evidence>
<keyword evidence="3" id="KW-0479">Metal-binding</keyword>
<evidence type="ECO:0000256" key="1">
    <source>
        <dbReference type="ARBA" id="ARBA00001954"/>
    </source>
</evidence>
<comment type="cofactor">
    <cofactor evidence="1">
        <name>Fe(2+)</name>
        <dbReference type="ChEBI" id="CHEBI:29033"/>
    </cofactor>
</comment>
<name>A0ABN9Y827_9DINO</name>
<accession>A0ABN9Y827</accession>
<comment type="caution">
    <text evidence="7">The sequence shown here is derived from an EMBL/GenBank/DDBJ whole genome shotgun (WGS) entry which is preliminary data.</text>
</comment>
<dbReference type="PANTHER" id="PTHR10543">
    <property type="entry name" value="BETA-CAROTENE DIOXYGENASE"/>
    <property type="match status" value="1"/>
</dbReference>